<dbReference type="InterPro" id="IPR022617">
    <property type="entry name" value="Rad60/SUMO-like_dom"/>
</dbReference>
<evidence type="ECO:0000256" key="1">
    <source>
        <dbReference type="SAM" id="MobiDB-lite"/>
    </source>
</evidence>
<evidence type="ECO:0000259" key="2">
    <source>
        <dbReference type="Pfam" id="PF11976"/>
    </source>
</evidence>
<feature type="compositionally biased region" description="Low complexity" evidence="1">
    <location>
        <begin position="177"/>
        <end position="187"/>
    </location>
</feature>
<feature type="region of interest" description="Disordered" evidence="1">
    <location>
        <begin position="81"/>
        <end position="198"/>
    </location>
</feature>
<gene>
    <name evidence="3" type="ORF">QBC38DRAFT_364302</name>
</gene>
<protein>
    <recommendedName>
        <fullName evidence="2">Rad60/SUMO-like domain-containing protein</fullName>
    </recommendedName>
</protein>
<feature type="compositionally biased region" description="Polar residues" evidence="1">
    <location>
        <begin position="1"/>
        <end position="15"/>
    </location>
</feature>
<dbReference type="Gene3D" id="3.10.20.90">
    <property type="entry name" value="Phosphatidylinositol 3-kinase Catalytic Subunit, Chain A, domain 1"/>
    <property type="match status" value="1"/>
</dbReference>
<feature type="compositionally biased region" description="Acidic residues" evidence="1">
    <location>
        <begin position="238"/>
        <end position="259"/>
    </location>
</feature>
<evidence type="ECO:0000313" key="4">
    <source>
        <dbReference type="Proteomes" id="UP001301958"/>
    </source>
</evidence>
<evidence type="ECO:0000313" key="3">
    <source>
        <dbReference type="EMBL" id="KAK4227447.1"/>
    </source>
</evidence>
<feature type="domain" description="Rad60/SUMO-like" evidence="2">
    <location>
        <begin position="423"/>
        <end position="488"/>
    </location>
</feature>
<dbReference type="EMBL" id="MU865331">
    <property type="protein sequence ID" value="KAK4227447.1"/>
    <property type="molecule type" value="Genomic_DNA"/>
</dbReference>
<accession>A0AAN7GYY7</accession>
<dbReference type="Pfam" id="PF11976">
    <property type="entry name" value="Rad60-SLD"/>
    <property type="match status" value="1"/>
</dbReference>
<feature type="compositionally biased region" description="Basic and acidic residues" evidence="1">
    <location>
        <begin position="147"/>
        <end position="167"/>
    </location>
</feature>
<dbReference type="AlphaFoldDB" id="A0AAN7GYY7"/>
<reference evidence="3" key="2">
    <citation type="submission" date="2023-05" db="EMBL/GenBank/DDBJ databases">
        <authorList>
            <consortium name="Lawrence Berkeley National Laboratory"/>
            <person name="Steindorff A."/>
            <person name="Hensen N."/>
            <person name="Bonometti L."/>
            <person name="Westerberg I."/>
            <person name="Brannstrom I.O."/>
            <person name="Guillou S."/>
            <person name="Cros-Aarteil S."/>
            <person name="Calhoun S."/>
            <person name="Haridas S."/>
            <person name="Kuo A."/>
            <person name="Mondo S."/>
            <person name="Pangilinan J."/>
            <person name="Riley R."/>
            <person name="Labutti K."/>
            <person name="Andreopoulos B."/>
            <person name="Lipzen A."/>
            <person name="Chen C."/>
            <person name="Yanf M."/>
            <person name="Daum C."/>
            <person name="Ng V."/>
            <person name="Clum A."/>
            <person name="Ohm R."/>
            <person name="Martin F."/>
            <person name="Silar P."/>
            <person name="Natvig D."/>
            <person name="Lalanne C."/>
            <person name="Gautier V."/>
            <person name="Ament-Velasquez S.L."/>
            <person name="Kruys A."/>
            <person name="Hutchinson M.I."/>
            <person name="Powell A.J."/>
            <person name="Barry K."/>
            <person name="Miller A.N."/>
            <person name="Grigoriev I.V."/>
            <person name="Debuchy R."/>
            <person name="Gladieux P."/>
            <person name="Thoren M.H."/>
            <person name="Johannesson H."/>
        </authorList>
    </citation>
    <scope>NUCLEOTIDE SEQUENCE</scope>
    <source>
        <strain evidence="3">CBS 990.96</strain>
    </source>
</reference>
<sequence length="498" mass="56214">MSSGNLDFDATQSTEPPKKRRVLPFKRTVPRRQTPEKSPFGLPAAAAVAAAATDANKSGDDDDLDLFRRSKEVFSEVVRKVEEEEERQASLTPIKPNRKRKNHTSSSSPMEGSPSASRRISALDSESEDEIIVNHNNSIKKAKGKGKGKEVIRTPEIYTPRKPERVLRSTQQTKHTPSSSKSPVVVIDDSDDDDGGGVLLSSPLAIRLQPNPNAKHTHSLSQNLSEIISNSQKTAAKDDDDDDDSDKDNKDEDGDANMDDEWVKKALELRAKTEQETVIFKVTSRWPGTSQIKAKRRLVQNLTVVIETWLLRQLQQGADIPSDNLFATWKGQKIYDHSSLTSLGIRVDSDGMPICKPNEYGYFFDDYGNPQGVHIEVWDQELYDMYLDQKSRETANKLAVLDEEYAAESEGESPEPEERKRWKIIMKAKDLEPLRMAVKDNTTVEWMLNAFCQQRGIPNEWDVAIFFDGERLEEDSLVVDADVDDEEINQFEVHIKKN</sequence>
<organism evidence="3 4">
    <name type="scientific">Podospora fimiseda</name>
    <dbReference type="NCBI Taxonomy" id="252190"/>
    <lineage>
        <taxon>Eukaryota</taxon>
        <taxon>Fungi</taxon>
        <taxon>Dikarya</taxon>
        <taxon>Ascomycota</taxon>
        <taxon>Pezizomycotina</taxon>
        <taxon>Sordariomycetes</taxon>
        <taxon>Sordariomycetidae</taxon>
        <taxon>Sordariales</taxon>
        <taxon>Podosporaceae</taxon>
        <taxon>Podospora</taxon>
    </lineage>
</organism>
<comment type="caution">
    <text evidence="3">The sequence shown here is derived from an EMBL/GenBank/DDBJ whole genome shotgun (WGS) entry which is preliminary data.</text>
</comment>
<feature type="compositionally biased region" description="Basic residues" evidence="1">
    <location>
        <begin position="18"/>
        <end position="30"/>
    </location>
</feature>
<reference evidence="3" key="1">
    <citation type="journal article" date="2023" name="Mol. Phylogenet. Evol.">
        <title>Genome-scale phylogeny and comparative genomics of the fungal order Sordariales.</title>
        <authorList>
            <person name="Hensen N."/>
            <person name="Bonometti L."/>
            <person name="Westerberg I."/>
            <person name="Brannstrom I.O."/>
            <person name="Guillou S."/>
            <person name="Cros-Aarteil S."/>
            <person name="Calhoun S."/>
            <person name="Haridas S."/>
            <person name="Kuo A."/>
            <person name="Mondo S."/>
            <person name="Pangilinan J."/>
            <person name="Riley R."/>
            <person name="LaButti K."/>
            <person name="Andreopoulos B."/>
            <person name="Lipzen A."/>
            <person name="Chen C."/>
            <person name="Yan M."/>
            <person name="Daum C."/>
            <person name="Ng V."/>
            <person name="Clum A."/>
            <person name="Steindorff A."/>
            <person name="Ohm R.A."/>
            <person name="Martin F."/>
            <person name="Silar P."/>
            <person name="Natvig D.O."/>
            <person name="Lalanne C."/>
            <person name="Gautier V."/>
            <person name="Ament-Velasquez S.L."/>
            <person name="Kruys A."/>
            <person name="Hutchinson M.I."/>
            <person name="Powell A.J."/>
            <person name="Barry K."/>
            <person name="Miller A.N."/>
            <person name="Grigoriev I.V."/>
            <person name="Debuchy R."/>
            <person name="Gladieux P."/>
            <person name="Hiltunen Thoren M."/>
            <person name="Johannesson H."/>
        </authorList>
    </citation>
    <scope>NUCLEOTIDE SEQUENCE</scope>
    <source>
        <strain evidence="3">CBS 990.96</strain>
    </source>
</reference>
<keyword evidence="4" id="KW-1185">Reference proteome</keyword>
<dbReference type="InterPro" id="IPR029071">
    <property type="entry name" value="Ubiquitin-like_domsf"/>
</dbReference>
<dbReference type="SUPFAM" id="SSF54236">
    <property type="entry name" value="Ubiquitin-like"/>
    <property type="match status" value="1"/>
</dbReference>
<feature type="compositionally biased region" description="Low complexity" evidence="1">
    <location>
        <begin position="105"/>
        <end position="117"/>
    </location>
</feature>
<dbReference type="CDD" id="cd01763">
    <property type="entry name" value="Ubl_SUMO_like"/>
    <property type="match status" value="1"/>
</dbReference>
<proteinExistence type="predicted"/>
<feature type="region of interest" description="Disordered" evidence="1">
    <location>
        <begin position="1"/>
        <end position="43"/>
    </location>
</feature>
<dbReference type="Proteomes" id="UP001301958">
    <property type="component" value="Unassembled WGS sequence"/>
</dbReference>
<feature type="region of interest" description="Disordered" evidence="1">
    <location>
        <begin position="231"/>
        <end position="259"/>
    </location>
</feature>
<name>A0AAN7GYY7_9PEZI</name>